<dbReference type="InterPro" id="IPR014008">
    <property type="entry name" value="Cbl_synth_MTase_CbiT"/>
</dbReference>
<evidence type="ECO:0000256" key="5">
    <source>
        <dbReference type="ARBA" id="ARBA00022691"/>
    </source>
</evidence>
<feature type="domain" description="Tetrapyrrole methylase" evidence="6">
    <location>
        <begin position="18"/>
        <end position="202"/>
    </location>
</feature>
<organism evidence="7 8">
    <name type="scientific">Haloactinopolyspora alba</name>
    <dbReference type="NCBI Taxonomy" id="648780"/>
    <lineage>
        <taxon>Bacteria</taxon>
        <taxon>Bacillati</taxon>
        <taxon>Actinomycetota</taxon>
        <taxon>Actinomycetes</taxon>
        <taxon>Jiangellales</taxon>
        <taxon>Jiangellaceae</taxon>
        <taxon>Haloactinopolyspora</taxon>
    </lineage>
</organism>
<dbReference type="PIRSF" id="PIRSF036428">
    <property type="entry name" value="CobL"/>
    <property type="match status" value="1"/>
</dbReference>
<dbReference type="Gene3D" id="3.40.50.150">
    <property type="entry name" value="Vaccinia Virus protein VP39"/>
    <property type="match status" value="1"/>
</dbReference>
<evidence type="ECO:0000259" key="6">
    <source>
        <dbReference type="Pfam" id="PF00590"/>
    </source>
</evidence>
<protein>
    <submittedName>
        <fullName evidence="7">Precorrin-6Y C5,15-methyltransferase (Decarboxylating)</fullName>
    </submittedName>
</protein>
<dbReference type="PANTHER" id="PTHR43182">
    <property type="entry name" value="COBALT-PRECORRIN-6B C(15)-METHYLTRANSFERASE (DECARBOXYLATING)"/>
    <property type="match status" value="1"/>
</dbReference>
<comment type="pathway">
    <text evidence="1">Cofactor biosynthesis; adenosylcobalamin biosynthesis.</text>
</comment>
<dbReference type="AlphaFoldDB" id="A0A2P8EGD4"/>
<dbReference type="InterPro" id="IPR050714">
    <property type="entry name" value="Cobalamin_biosynth_MTase"/>
</dbReference>
<evidence type="ECO:0000256" key="2">
    <source>
        <dbReference type="ARBA" id="ARBA00022573"/>
    </source>
</evidence>
<dbReference type="NCBIfam" id="TIGR02469">
    <property type="entry name" value="CbiT"/>
    <property type="match status" value="1"/>
</dbReference>
<sequence length="420" mass="43432">MKAVCQPPNSAATPPGVLSVVGIGADGWGGLTEQARGVVESADVLVGGERHLDLVPLTDVVKVPWPRPLRPGLAALFEEHAGRRLAVLASGDPLLSGIGTTLVELFGSDAVRVLPTVSSVTLARARLGWSAERTEVVSVVGRSVRAVARALAPGRRLLVLSADGATPAAVADLVTAVGYGRSRLHVLENLAAEGERRLDGTAAGWEHPPGAALNVVAVECLLDEGATPMSTVPGLPDDAFEHDGQLTKRDARASCLARLVPVPGQLLWDVGSGSGSVAIEWMRAHPDNRAVAVEPRDDRADRIGRNAERLGVPGLRVVRGHAPDALAELAAEAAPDAVFVGGGVSAPGVVDACVEAAVPGGRLVAHAVTLEAEAVLADARARHGGELLRHRLERAAPLGAMTGWEPARGLTQWSLVKENG</sequence>
<keyword evidence="8" id="KW-1185">Reference proteome</keyword>
<dbReference type="EMBL" id="PYGE01000001">
    <property type="protein sequence ID" value="PSL08525.1"/>
    <property type="molecule type" value="Genomic_DNA"/>
</dbReference>
<dbReference type="CDD" id="cd11644">
    <property type="entry name" value="Precorrin-6Y-MT"/>
    <property type="match status" value="1"/>
</dbReference>
<dbReference type="InterPro" id="IPR006365">
    <property type="entry name" value="Cbl_synth_CobL"/>
</dbReference>
<dbReference type="Proteomes" id="UP000243528">
    <property type="component" value="Unassembled WGS sequence"/>
</dbReference>
<keyword evidence="5" id="KW-0949">S-adenosyl-L-methionine</keyword>
<dbReference type="SUPFAM" id="SSF53790">
    <property type="entry name" value="Tetrapyrrole methylase"/>
    <property type="match status" value="1"/>
</dbReference>
<dbReference type="InterPro" id="IPR014777">
    <property type="entry name" value="4pyrrole_Mease_sub1"/>
</dbReference>
<evidence type="ECO:0000256" key="3">
    <source>
        <dbReference type="ARBA" id="ARBA00022603"/>
    </source>
</evidence>
<accession>A0A2P8EGD4</accession>
<evidence type="ECO:0000256" key="1">
    <source>
        <dbReference type="ARBA" id="ARBA00004953"/>
    </source>
</evidence>
<dbReference type="UniPathway" id="UPA00148"/>
<dbReference type="GO" id="GO:0009236">
    <property type="term" value="P:cobalamin biosynthetic process"/>
    <property type="evidence" value="ECO:0007669"/>
    <property type="project" value="UniProtKB-UniPathway"/>
</dbReference>
<dbReference type="InterPro" id="IPR000878">
    <property type="entry name" value="4pyrrol_Mease"/>
</dbReference>
<evidence type="ECO:0000313" key="8">
    <source>
        <dbReference type="Proteomes" id="UP000243528"/>
    </source>
</evidence>
<name>A0A2P8EGD4_9ACTN</name>
<dbReference type="Pfam" id="PF00590">
    <property type="entry name" value="TP_methylase"/>
    <property type="match status" value="1"/>
</dbReference>
<reference evidence="7 8" key="1">
    <citation type="submission" date="2018-03" db="EMBL/GenBank/DDBJ databases">
        <title>Genomic Encyclopedia of Archaeal and Bacterial Type Strains, Phase II (KMG-II): from individual species to whole genera.</title>
        <authorList>
            <person name="Goeker M."/>
        </authorList>
    </citation>
    <scope>NUCLEOTIDE SEQUENCE [LARGE SCALE GENOMIC DNA]</scope>
    <source>
        <strain evidence="7 8">DSM 45211</strain>
    </source>
</reference>
<dbReference type="InterPro" id="IPR014776">
    <property type="entry name" value="4pyrrole_Mease_sub2"/>
</dbReference>
<dbReference type="NCBIfam" id="TIGR02467">
    <property type="entry name" value="CbiE"/>
    <property type="match status" value="1"/>
</dbReference>
<keyword evidence="3 7" id="KW-0489">Methyltransferase</keyword>
<dbReference type="GO" id="GO:0008276">
    <property type="term" value="F:protein methyltransferase activity"/>
    <property type="evidence" value="ECO:0007669"/>
    <property type="project" value="InterPro"/>
</dbReference>
<dbReference type="Gene3D" id="3.30.950.10">
    <property type="entry name" value="Methyltransferase, Cobalt-precorrin-4 Transmethylase, Domain 2"/>
    <property type="match status" value="1"/>
</dbReference>
<evidence type="ECO:0000256" key="4">
    <source>
        <dbReference type="ARBA" id="ARBA00022679"/>
    </source>
</evidence>
<dbReference type="InterPro" id="IPR035996">
    <property type="entry name" value="4pyrrol_Methylase_sf"/>
</dbReference>
<gene>
    <name evidence="7" type="ORF">CLV30_101499</name>
</gene>
<keyword evidence="2" id="KW-0169">Cobalamin biosynthesis</keyword>
<dbReference type="Gene3D" id="3.40.1010.10">
    <property type="entry name" value="Cobalt-precorrin-4 Transmethylase, Domain 1"/>
    <property type="match status" value="1"/>
</dbReference>
<evidence type="ECO:0000313" key="7">
    <source>
        <dbReference type="EMBL" id="PSL08525.1"/>
    </source>
</evidence>
<dbReference type="InterPro" id="IPR012818">
    <property type="entry name" value="CbiE"/>
</dbReference>
<dbReference type="PANTHER" id="PTHR43182:SF1">
    <property type="entry name" value="COBALT-PRECORRIN-7 C(5)-METHYLTRANSFERASE"/>
    <property type="match status" value="1"/>
</dbReference>
<comment type="caution">
    <text evidence="7">The sequence shown here is derived from an EMBL/GenBank/DDBJ whole genome shotgun (WGS) entry which is preliminary data.</text>
</comment>
<dbReference type="InterPro" id="IPR029063">
    <property type="entry name" value="SAM-dependent_MTases_sf"/>
</dbReference>
<proteinExistence type="predicted"/>
<dbReference type="GO" id="GO:0032259">
    <property type="term" value="P:methylation"/>
    <property type="evidence" value="ECO:0007669"/>
    <property type="project" value="UniProtKB-KW"/>
</dbReference>
<dbReference type="SUPFAM" id="SSF53335">
    <property type="entry name" value="S-adenosyl-L-methionine-dependent methyltransferases"/>
    <property type="match status" value="1"/>
</dbReference>
<keyword evidence="4 7" id="KW-0808">Transferase</keyword>